<feature type="compositionally biased region" description="Polar residues" evidence="1">
    <location>
        <begin position="67"/>
        <end position="100"/>
    </location>
</feature>
<evidence type="ECO:0000313" key="3">
    <source>
        <dbReference type="Proteomes" id="UP001356427"/>
    </source>
</evidence>
<dbReference type="Proteomes" id="UP001356427">
    <property type="component" value="Unassembled WGS sequence"/>
</dbReference>
<keyword evidence="3" id="KW-1185">Reference proteome</keyword>
<sequence length="143" mass="16224">MECPNGDQYIVDMANTKYCRTWDLSSNKKHKMCFKTRSLQGKKSRLPVAPRAEIGSWWQPAARTEPSRSGTGTLASIPSSTVARPTPQEQTPPVSPSPTKGQHWLLEEVMTLKIWDIPNFKKPQCGYRAFQLLPHDRLLFQPS</sequence>
<name>A0AAN8M4Q7_9TELE</name>
<organism evidence="2 3">
    <name type="scientific">Coregonus suidteri</name>
    <dbReference type="NCBI Taxonomy" id="861788"/>
    <lineage>
        <taxon>Eukaryota</taxon>
        <taxon>Metazoa</taxon>
        <taxon>Chordata</taxon>
        <taxon>Craniata</taxon>
        <taxon>Vertebrata</taxon>
        <taxon>Euteleostomi</taxon>
        <taxon>Actinopterygii</taxon>
        <taxon>Neopterygii</taxon>
        <taxon>Teleostei</taxon>
        <taxon>Protacanthopterygii</taxon>
        <taxon>Salmoniformes</taxon>
        <taxon>Salmonidae</taxon>
        <taxon>Coregoninae</taxon>
        <taxon>Coregonus</taxon>
    </lineage>
</organism>
<gene>
    <name evidence="2" type="ORF">J4Q44_G00068810</name>
</gene>
<protein>
    <submittedName>
        <fullName evidence="2">Uncharacterized protein</fullName>
    </submittedName>
</protein>
<comment type="caution">
    <text evidence="2">The sequence shown here is derived from an EMBL/GenBank/DDBJ whole genome shotgun (WGS) entry which is preliminary data.</text>
</comment>
<dbReference type="EMBL" id="JAGTTL010000005">
    <property type="protein sequence ID" value="KAK6322089.1"/>
    <property type="molecule type" value="Genomic_DNA"/>
</dbReference>
<proteinExistence type="predicted"/>
<accession>A0AAN8M4Q7</accession>
<feature type="region of interest" description="Disordered" evidence="1">
    <location>
        <begin position="58"/>
        <end position="101"/>
    </location>
</feature>
<evidence type="ECO:0000256" key="1">
    <source>
        <dbReference type="SAM" id="MobiDB-lite"/>
    </source>
</evidence>
<dbReference type="AlphaFoldDB" id="A0AAN8M4Q7"/>
<reference evidence="2 3" key="1">
    <citation type="submission" date="2021-04" db="EMBL/GenBank/DDBJ databases">
        <authorList>
            <person name="De Guttry C."/>
            <person name="Zahm M."/>
            <person name="Klopp C."/>
            <person name="Cabau C."/>
            <person name="Louis A."/>
            <person name="Berthelot C."/>
            <person name="Parey E."/>
            <person name="Roest Crollius H."/>
            <person name="Montfort J."/>
            <person name="Robinson-Rechavi M."/>
            <person name="Bucao C."/>
            <person name="Bouchez O."/>
            <person name="Gislard M."/>
            <person name="Lluch J."/>
            <person name="Milhes M."/>
            <person name="Lampietro C."/>
            <person name="Lopez Roques C."/>
            <person name="Donnadieu C."/>
            <person name="Braasch I."/>
            <person name="Desvignes T."/>
            <person name="Postlethwait J."/>
            <person name="Bobe J."/>
            <person name="Wedekind C."/>
            <person name="Guiguen Y."/>
        </authorList>
    </citation>
    <scope>NUCLEOTIDE SEQUENCE [LARGE SCALE GENOMIC DNA]</scope>
    <source>
        <strain evidence="2">Cs_M1</strain>
        <tissue evidence="2">Blood</tissue>
    </source>
</reference>
<evidence type="ECO:0000313" key="2">
    <source>
        <dbReference type="EMBL" id="KAK6322089.1"/>
    </source>
</evidence>